<dbReference type="PANTHER" id="PTHR21349">
    <property type="entry name" value="50S RIBOSOMAL PROTEIN L21"/>
    <property type="match status" value="1"/>
</dbReference>
<dbReference type="AlphaFoldDB" id="D2Z3C8"/>
<organism evidence="8 9">
    <name type="scientific">Dethiosulfovibrio peptidovorans DSM 11002</name>
    <dbReference type="NCBI Taxonomy" id="469381"/>
    <lineage>
        <taxon>Bacteria</taxon>
        <taxon>Thermotogati</taxon>
        <taxon>Synergistota</taxon>
        <taxon>Synergistia</taxon>
        <taxon>Synergistales</taxon>
        <taxon>Dethiosulfovibrionaceae</taxon>
        <taxon>Dethiosulfovibrio</taxon>
    </lineage>
</organism>
<dbReference type="eggNOG" id="COG0261">
    <property type="taxonomic scope" value="Bacteria"/>
</dbReference>
<evidence type="ECO:0000313" key="9">
    <source>
        <dbReference type="Proteomes" id="UP000006427"/>
    </source>
</evidence>
<comment type="subunit">
    <text evidence="6">Part of the 50S ribosomal subunit. Contacts protein L20.</text>
</comment>
<keyword evidence="2 6" id="KW-0699">rRNA-binding</keyword>
<comment type="function">
    <text evidence="6 7">This protein binds to 23S rRNA in the presence of protein L20.</text>
</comment>
<evidence type="ECO:0000313" key="8">
    <source>
        <dbReference type="EMBL" id="EFC92168.1"/>
    </source>
</evidence>
<dbReference type="Pfam" id="PF00829">
    <property type="entry name" value="Ribosomal_L21p"/>
    <property type="match status" value="1"/>
</dbReference>
<dbReference type="InterPro" id="IPR028909">
    <property type="entry name" value="bL21-like"/>
</dbReference>
<dbReference type="GO" id="GO:0003735">
    <property type="term" value="F:structural constituent of ribosome"/>
    <property type="evidence" value="ECO:0007669"/>
    <property type="project" value="InterPro"/>
</dbReference>
<dbReference type="SUPFAM" id="SSF141091">
    <property type="entry name" value="L21p-like"/>
    <property type="match status" value="1"/>
</dbReference>
<dbReference type="PROSITE" id="PS01169">
    <property type="entry name" value="RIBOSOMAL_L21"/>
    <property type="match status" value="1"/>
</dbReference>
<dbReference type="InterPro" id="IPR001787">
    <property type="entry name" value="Ribosomal_bL21"/>
</dbReference>
<dbReference type="GO" id="GO:0005737">
    <property type="term" value="C:cytoplasm"/>
    <property type="evidence" value="ECO:0007669"/>
    <property type="project" value="UniProtKB-ARBA"/>
</dbReference>
<dbReference type="GO" id="GO:0005840">
    <property type="term" value="C:ribosome"/>
    <property type="evidence" value="ECO:0007669"/>
    <property type="project" value="UniProtKB-KW"/>
</dbReference>
<accession>D2Z3C8</accession>
<dbReference type="STRING" id="469381.Dpep_2146"/>
<evidence type="ECO:0000256" key="1">
    <source>
        <dbReference type="ARBA" id="ARBA00008563"/>
    </source>
</evidence>
<evidence type="ECO:0000256" key="2">
    <source>
        <dbReference type="ARBA" id="ARBA00022730"/>
    </source>
</evidence>
<dbReference type="NCBIfam" id="TIGR00061">
    <property type="entry name" value="L21"/>
    <property type="match status" value="1"/>
</dbReference>
<protein>
    <recommendedName>
        <fullName evidence="6">Large ribosomal subunit protein bL21</fullName>
    </recommendedName>
</protein>
<evidence type="ECO:0000256" key="4">
    <source>
        <dbReference type="ARBA" id="ARBA00022980"/>
    </source>
</evidence>
<dbReference type="GO" id="GO:1990904">
    <property type="term" value="C:ribonucleoprotein complex"/>
    <property type="evidence" value="ECO:0007669"/>
    <property type="project" value="UniProtKB-KW"/>
</dbReference>
<dbReference type="InterPro" id="IPR036164">
    <property type="entry name" value="bL21-like_sf"/>
</dbReference>
<evidence type="ECO:0000256" key="5">
    <source>
        <dbReference type="ARBA" id="ARBA00023274"/>
    </source>
</evidence>
<dbReference type="RefSeq" id="WP_005662039.1">
    <property type="nucleotide sequence ID" value="NZ_ABTR02000001.1"/>
</dbReference>
<comment type="caution">
    <text evidence="8">The sequence shown here is derived from an EMBL/GenBank/DDBJ whole genome shotgun (WGS) entry which is preliminary data.</text>
</comment>
<dbReference type="PaxDb" id="469381-Dpep_2146"/>
<dbReference type="HAMAP" id="MF_01363">
    <property type="entry name" value="Ribosomal_bL21"/>
    <property type="match status" value="1"/>
</dbReference>
<dbReference type="InterPro" id="IPR018258">
    <property type="entry name" value="Ribosomal_bL21_CS"/>
</dbReference>
<dbReference type="Proteomes" id="UP000006427">
    <property type="component" value="Unassembled WGS sequence"/>
</dbReference>
<sequence>MYAIIETGGKQYRVQPGDELKIEKLAIEENDQVSFDKVLLVGSDDDVKVGTPHVEGASVKGTVLTNGKNKKLIVFKYKNKTKYRRFRGHRQPFSLVRIDSIDG</sequence>
<evidence type="ECO:0000256" key="6">
    <source>
        <dbReference type="HAMAP-Rule" id="MF_01363"/>
    </source>
</evidence>
<dbReference type="GO" id="GO:0006412">
    <property type="term" value="P:translation"/>
    <property type="evidence" value="ECO:0007669"/>
    <property type="project" value="UniProtKB-UniRule"/>
</dbReference>
<dbReference type="OrthoDB" id="9813334at2"/>
<keyword evidence="9" id="KW-1185">Reference proteome</keyword>
<keyword evidence="5 6" id="KW-0687">Ribonucleoprotein</keyword>
<evidence type="ECO:0000256" key="3">
    <source>
        <dbReference type="ARBA" id="ARBA00022884"/>
    </source>
</evidence>
<keyword evidence="3 6" id="KW-0694">RNA-binding</keyword>
<keyword evidence="4 6" id="KW-0689">Ribosomal protein</keyword>
<dbReference type="GO" id="GO:0019843">
    <property type="term" value="F:rRNA binding"/>
    <property type="evidence" value="ECO:0007669"/>
    <property type="project" value="UniProtKB-UniRule"/>
</dbReference>
<reference evidence="8 9" key="1">
    <citation type="journal article" date="2010" name="Stand. Genomic Sci.">
        <title>Permanent draft genome sequence of Dethiosulfovibrio peptidovorans type strain (SEBR 4207).</title>
        <authorList>
            <person name="Labutti K."/>
            <person name="Mayilraj S."/>
            <person name="Clum A."/>
            <person name="Lucas S."/>
            <person name="Glavina Del Rio T."/>
            <person name="Nolan M."/>
            <person name="Tice H."/>
            <person name="Cheng J.F."/>
            <person name="Pitluck S."/>
            <person name="Liolios K."/>
            <person name="Ivanova N."/>
            <person name="Mavromatis K."/>
            <person name="Mikhailova N."/>
            <person name="Pati A."/>
            <person name="Goodwin L."/>
            <person name="Chen A."/>
            <person name="Palaniappan K."/>
            <person name="Land M."/>
            <person name="Hauser L."/>
            <person name="Chang Y.J."/>
            <person name="Jeffries C.D."/>
            <person name="Rohde M."/>
            <person name="Spring S."/>
            <person name="Goker M."/>
            <person name="Woyke T."/>
            <person name="Bristow J."/>
            <person name="Eisen J.A."/>
            <person name="Markowitz V."/>
            <person name="Hugenholtz P."/>
            <person name="Kyrpides N.C."/>
            <person name="Klenk H.P."/>
            <person name="Lapidus A."/>
        </authorList>
    </citation>
    <scope>NUCLEOTIDE SEQUENCE [LARGE SCALE GENOMIC DNA]</scope>
    <source>
        <strain evidence="8 9">DSM 11002</strain>
    </source>
</reference>
<dbReference type="EMBL" id="ABTR02000001">
    <property type="protein sequence ID" value="EFC92168.1"/>
    <property type="molecule type" value="Genomic_DNA"/>
</dbReference>
<comment type="similarity">
    <text evidence="1 6 7">Belongs to the bacterial ribosomal protein bL21 family.</text>
</comment>
<name>D2Z3C8_9BACT</name>
<proteinExistence type="inferred from homology"/>
<gene>
    <name evidence="6" type="primary">rplU</name>
    <name evidence="8" type="ORF">Dpep_2146</name>
</gene>
<evidence type="ECO:0000256" key="7">
    <source>
        <dbReference type="RuleBase" id="RU000562"/>
    </source>
</evidence>
<dbReference type="PANTHER" id="PTHR21349:SF0">
    <property type="entry name" value="LARGE RIBOSOMAL SUBUNIT PROTEIN BL21M"/>
    <property type="match status" value="1"/>
</dbReference>